<dbReference type="EMBL" id="OV121135">
    <property type="protein sequence ID" value="CAH0555876.1"/>
    <property type="molecule type" value="Genomic_DNA"/>
</dbReference>
<keyword evidence="8" id="KW-0813">Transport</keyword>
<feature type="transmembrane region" description="Helical" evidence="10">
    <location>
        <begin position="98"/>
        <end position="116"/>
    </location>
</feature>
<dbReference type="Gene3D" id="1.20.1250.20">
    <property type="entry name" value="MFS general substrate transporter like domains"/>
    <property type="match status" value="1"/>
</dbReference>
<evidence type="ECO:0000313" key="12">
    <source>
        <dbReference type="EMBL" id="CAH0555876.1"/>
    </source>
</evidence>
<evidence type="ECO:0000256" key="3">
    <source>
        <dbReference type="ARBA" id="ARBA00022692"/>
    </source>
</evidence>
<organism evidence="12 13">
    <name type="scientific">Brassicogethes aeneus</name>
    <name type="common">Rape pollen beetle</name>
    <name type="synonym">Meligethes aeneus</name>
    <dbReference type="NCBI Taxonomy" id="1431903"/>
    <lineage>
        <taxon>Eukaryota</taxon>
        <taxon>Metazoa</taxon>
        <taxon>Ecdysozoa</taxon>
        <taxon>Arthropoda</taxon>
        <taxon>Hexapoda</taxon>
        <taxon>Insecta</taxon>
        <taxon>Pterygota</taxon>
        <taxon>Neoptera</taxon>
        <taxon>Endopterygota</taxon>
        <taxon>Coleoptera</taxon>
        <taxon>Polyphaga</taxon>
        <taxon>Cucujiformia</taxon>
        <taxon>Nitidulidae</taxon>
        <taxon>Meligethinae</taxon>
        <taxon>Brassicogethes</taxon>
    </lineage>
</organism>
<keyword evidence="4 10" id="KW-1133">Transmembrane helix</keyword>
<evidence type="ECO:0000256" key="10">
    <source>
        <dbReference type="SAM" id="Phobius"/>
    </source>
</evidence>
<dbReference type="PROSITE" id="PS00217">
    <property type="entry name" value="SUGAR_TRANSPORT_2"/>
    <property type="match status" value="1"/>
</dbReference>
<keyword evidence="6" id="KW-0325">Glycoprotein</keyword>
<dbReference type="InterPro" id="IPR005828">
    <property type="entry name" value="MFS_sugar_transport-like"/>
</dbReference>
<dbReference type="CDD" id="cd17358">
    <property type="entry name" value="MFS_GLUT6_8_Class3_like"/>
    <property type="match status" value="1"/>
</dbReference>
<keyword evidence="3 10" id="KW-0812">Transmembrane</keyword>
<evidence type="ECO:0000259" key="11">
    <source>
        <dbReference type="PROSITE" id="PS50850"/>
    </source>
</evidence>
<reference evidence="12" key="1">
    <citation type="submission" date="2021-12" db="EMBL/GenBank/DDBJ databases">
        <authorList>
            <person name="King R."/>
        </authorList>
    </citation>
    <scope>NUCLEOTIDE SEQUENCE</scope>
</reference>
<accession>A0A9P0FI81</accession>
<dbReference type="InterPro" id="IPR036259">
    <property type="entry name" value="MFS_trans_sf"/>
</dbReference>
<dbReference type="Proteomes" id="UP001154078">
    <property type="component" value="Chromosome 4"/>
</dbReference>
<dbReference type="InterPro" id="IPR003663">
    <property type="entry name" value="Sugar/inositol_transpt"/>
</dbReference>
<evidence type="ECO:0000256" key="6">
    <source>
        <dbReference type="ARBA" id="ARBA00023180"/>
    </source>
</evidence>
<evidence type="ECO:0000313" key="13">
    <source>
        <dbReference type="Proteomes" id="UP001154078"/>
    </source>
</evidence>
<proteinExistence type="inferred from homology"/>
<keyword evidence="2" id="KW-1003">Cell membrane</keyword>
<evidence type="ECO:0000256" key="5">
    <source>
        <dbReference type="ARBA" id="ARBA00023136"/>
    </source>
</evidence>
<feature type="domain" description="Major facilitator superfamily (MFS) profile" evidence="11">
    <location>
        <begin position="17"/>
        <end position="455"/>
    </location>
</feature>
<feature type="transmembrane region" description="Helical" evidence="10">
    <location>
        <begin position="400"/>
        <end position="420"/>
    </location>
</feature>
<dbReference type="InterPro" id="IPR005829">
    <property type="entry name" value="Sugar_transporter_CS"/>
</dbReference>
<name>A0A9P0FI81_BRAAE</name>
<keyword evidence="5 10" id="KW-0472">Membrane</keyword>
<feature type="transmembrane region" description="Helical" evidence="10">
    <location>
        <begin position="265"/>
        <end position="290"/>
    </location>
</feature>
<feature type="transmembrane region" description="Helical" evidence="10">
    <location>
        <begin position="364"/>
        <end position="388"/>
    </location>
</feature>
<feature type="transmembrane region" description="Helical" evidence="10">
    <location>
        <begin position="70"/>
        <end position="91"/>
    </location>
</feature>
<dbReference type="SUPFAM" id="SSF103473">
    <property type="entry name" value="MFS general substrate transporter"/>
    <property type="match status" value="1"/>
</dbReference>
<dbReference type="GO" id="GO:0005886">
    <property type="term" value="C:plasma membrane"/>
    <property type="evidence" value="ECO:0007669"/>
    <property type="project" value="UniProtKB-SubCell"/>
</dbReference>
<evidence type="ECO:0000256" key="9">
    <source>
        <dbReference type="SAM" id="Coils"/>
    </source>
</evidence>
<dbReference type="InterPro" id="IPR050549">
    <property type="entry name" value="MFS_Trehalose_Transporter"/>
</dbReference>
<dbReference type="GO" id="GO:0051119">
    <property type="term" value="F:sugar transmembrane transporter activity"/>
    <property type="evidence" value="ECO:0007669"/>
    <property type="project" value="InterPro"/>
</dbReference>
<evidence type="ECO:0000256" key="4">
    <source>
        <dbReference type="ARBA" id="ARBA00022989"/>
    </source>
</evidence>
<feature type="coiled-coil region" evidence="9">
    <location>
        <begin position="208"/>
        <end position="249"/>
    </location>
</feature>
<feature type="transmembrane region" description="Helical" evidence="10">
    <location>
        <begin position="184"/>
        <end position="202"/>
    </location>
</feature>
<feature type="transmembrane region" description="Helical" evidence="10">
    <location>
        <begin position="128"/>
        <end position="145"/>
    </location>
</feature>
<feature type="transmembrane region" description="Helical" evidence="10">
    <location>
        <begin position="302"/>
        <end position="323"/>
    </location>
</feature>
<dbReference type="AlphaFoldDB" id="A0A9P0FI81"/>
<feature type="transmembrane region" description="Helical" evidence="10">
    <location>
        <begin position="432"/>
        <end position="451"/>
    </location>
</feature>
<dbReference type="Pfam" id="PF00083">
    <property type="entry name" value="Sugar_tr"/>
    <property type="match status" value="1"/>
</dbReference>
<comment type="subcellular location">
    <subcellularLocation>
        <location evidence="1">Cell membrane</location>
        <topology evidence="1">Multi-pass membrane protein</topology>
    </subcellularLocation>
</comment>
<protein>
    <recommendedName>
        <fullName evidence="11">Major facilitator superfamily (MFS) profile domain-containing protein</fullName>
    </recommendedName>
</protein>
<keyword evidence="9" id="KW-0175">Coiled coil</keyword>
<dbReference type="PANTHER" id="PTHR48021">
    <property type="match status" value="1"/>
</dbReference>
<keyword evidence="13" id="KW-1185">Reference proteome</keyword>
<gene>
    <name evidence="12" type="ORF">MELIAE_LOCUS7135</name>
</gene>
<evidence type="ECO:0000256" key="1">
    <source>
        <dbReference type="ARBA" id="ARBA00004651"/>
    </source>
</evidence>
<dbReference type="NCBIfam" id="TIGR00879">
    <property type="entry name" value="SP"/>
    <property type="match status" value="1"/>
</dbReference>
<evidence type="ECO:0000256" key="8">
    <source>
        <dbReference type="RuleBase" id="RU003346"/>
    </source>
</evidence>
<dbReference type="FunFam" id="1.20.1250.20:FF:000055">
    <property type="entry name" value="Facilitated trehalose transporter Tret1-2 homolog"/>
    <property type="match status" value="1"/>
</dbReference>
<dbReference type="PROSITE" id="PS50850">
    <property type="entry name" value="MFS"/>
    <property type="match status" value="1"/>
</dbReference>
<feature type="transmembrane region" description="Helical" evidence="10">
    <location>
        <begin position="330"/>
        <end position="352"/>
    </location>
</feature>
<dbReference type="PANTHER" id="PTHR48021:SF86">
    <property type="entry name" value="FACILITATED TREHALOSE TRANSPORTER TRET1-1-LIKE PROTEIN"/>
    <property type="match status" value="1"/>
</dbReference>
<dbReference type="InterPro" id="IPR044775">
    <property type="entry name" value="MFS_ERD6/Tret1-like"/>
</dbReference>
<dbReference type="PRINTS" id="PR00171">
    <property type="entry name" value="SUGRTRNSPORT"/>
</dbReference>
<dbReference type="PROSITE" id="PS00216">
    <property type="entry name" value="SUGAR_TRANSPORT_1"/>
    <property type="match status" value="1"/>
</dbReference>
<dbReference type="InterPro" id="IPR020846">
    <property type="entry name" value="MFS_dom"/>
</dbReference>
<feature type="transmembrane region" description="Helical" evidence="10">
    <location>
        <begin position="157"/>
        <end position="178"/>
    </location>
</feature>
<comment type="similarity">
    <text evidence="7">Belongs to the major facilitator superfamily. Sugar transporter (TC 2.A.1.1) family. Trehalose transporter subfamily.</text>
</comment>
<evidence type="ECO:0000256" key="7">
    <source>
        <dbReference type="ARBA" id="ARBA00024348"/>
    </source>
</evidence>
<evidence type="ECO:0000256" key="2">
    <source>
        <dbReference type="ARBA" id="ARBA00022475"/>
    </source>
</evidence>
<dbReference type="OrthoDB" id="6612291at2759"/>
<sequence length="468" mass="50599">MLTTMPKQLKKVRQYVVATLVSFGALCAGSVLAWTAPALPQILIPEFVNASTHENITGAPGFRISEQEGALVGSMLTIGALVSALPVGILADKMGRRFAILSLSFTFLLHWILIVFSCNVEMVVVGRFFAGMGLGGVCVVVPMYVGEIAEASSRGILGAFFNLFLCGGMLSACTIGAVSNWVGLSIALSLFPVIFGVSYFFIPETPSFLCEKNRLEEAEDVLKDLRGENVDVQDELNQIQKGIEESRENSSSFADIISNTGNIKAIVAVCGILAYQQLCGINAVVFYLGTIFKAAGSTLSPSIAGIIITSVQLVVSYLFTFIIERANRRFYLMSSSAGMLLSLATLGMFFHLKNIGIDVTHIGFLPICSTIVFVTMFSIGYGPIPWLLLGELFSPEIKGFGSGIAVVINWIAAFLVTFFFPIINSSLGSHVAFYILTTILASATFFVYFFVPETRGKTLTEIQEELNK</sequence>